<accession>A0ABY3PQP0</accession>
<evidence type="ECO:0000313" key="3">
    <source>
        <dbReference type="Proteomes" id="UP001054846"/>
    </source>
</evidence>
<reference evidence="2 3" key="1">
    <citation type="journal article" date="2021" name="Genome Biol. Evol.">
        <title>Complete Genome Sequencing of a Novel Gloeobacter Species from a Waterfall Cave in Mexico.</title>
        <authorList>
            <person name="Saw J.H."/>
            <person name="Cardona T."/>
            <person name="Montejano G."/>
        </authorList>
    </citation>
    <scope>NUCLEOTIDE SEQUENCE [LARGE SCALE GENOMIC DNA]</scope>
    <source>
        <strain evidence="2">MG652769</strain>
    </source>
</reference>
<gene>
    <name evidence="2" type="ORF">ISF26_07060</name>
</gene>
<dbReference type="SUPFAM" id="SSF53448">
    <property type="entry name" value="Nucleotide-diphospho-sugar transferases"/>
    <property type="match status" value="1"/>
</dbReference>
<dbReference type="CDD" id="cd04196">
    <property type="entry name" value="GT_2_like_d"/>
    <property type="match status" value="1"/>
</dbReference>
<dbReference type="Proteomes" id="UP001054846">
    <property type="component" value="Chromosome"/>
</dbReference>
<evidence type="ECO:0000259" key="1">
    <source>
        <dbReference type="Pfam" id="PF00535"/>
    </source>
</evidence>
<dbReference type="Pfam" id="PF00535">
    <property type="entry name" value="Glycos_transf_2"/>
    <property type="match status" value="1"/>
</dbReference>
<dbReference type="Gene3D" id="3.90.550.10">
    <property type="entry name" value="Spore Coat Polysaccharide Biosynthesis Protein SpsA, Chain A"/>
    <property type="match status" value="1"/>
</dbReference>
<protein>
    <submittedName>
        <fullName evidence="2">Glycosyltransferase family 2 protein</fullName>
    </submittedName>
</protein>
<dbReference type="InterPro" id="IPR050834">
    <property type="entry name" value="Glycosyltransf_2"/>
</dbReference>
<feature type="domain" description="Glycosyltransferase 2-like" evidence="1">
    <location>
        <begin position="5"/>
        <end position="113"/>
    </location>
</feature>
<dbReference type="InterPro" id="IPR029044">
    <property type="entry name" value="Nucleotide-diphossugar_trans"/>
</dbReference>
<sequence>MTVEILLATYNGEPFLAEQLDSLRAQTWSDWQLQVRDDGSQDGTLTILKHYCGLDPRIVLVEPDGRRLGACGSFAELLQRSRADYLMFCDQDDRWWPQKIATTLEAMRTAERTRSRCPVLVHSDLAVVDAQMRPLSPSFWKYQSLDPHRARLQHLLVQNVVTGCATMINAPLRALALPIPVAAAVMHDWWLALVAAAFGQIASIERPLVDYRQHQRNRLGAKRFSAAYIVDRLGAIAEIRRSLLDTQRQAQAFLERYAERLDPATRILVADYADLARHNLLNRKVKILKHRYFKHNLARTLGMLLLG</sequence>
<dbReference type="RefSeq" id="WP_230843209.1">
    <property type="nucleotide sequence ID" value="NZ_CP063845.1"/>
</dbReference>
<dbReference type="PANTHER" id="PTHR43685">
    <property type="entry name" value="GLYCOSYLTRANSFERASE"/>
    <property type="match status" value="1"/>
</dbReference>
<dbReference type="EMBL" id="CP063845">
    <property type="protein sequence ID" value="UFP95970.1"/>
    <property type="molecule type" value="Genomic_DNA"/>
</dbReference>
<organism evidence="2 3">
    <name type="scientific">Gloeobacter morelensis MG652769</name>
    <dbReference type="NCBI Taxonomy" id="2781736"/>
    <lineage>
        <taxon>Bacteria</taxon>
        <taxon>Bacillati</taxon>
        <taxon>Cyanobacteriota</taxon>
        <taxon>Cyanophyceae</taxon>
        <taxon>Gloeobacterales</taxon>
        <taxon>Gloeobacteraceae</taxon>
        <taxon>Gloeobacter</taxon>
        <taxon>Gloeobacter morelensis</taxon>
    </lineage>
</organism>
<dbReference type="PANTHER" id="PTHR43685:SF2">
    <property type="entry name" value="GLYCOSYLTRANSFERASE 2-LIKE DOMAIN-CONTAINING PROTEIN"/>
    <property type="match status" value="1"/>
</dbReference>
<dbReference type="InterPro" id="IPR001173">
    <property type="entry name" value="Glyco_trans_2-like"/>
</dbReference>
<evidence type="ECO:0000313" key="2">
    <source>
        <dbReference type="EMBL" id="UFP95970.1"/>
    </source>
</evidence>
<keyword evidence="3" id="KW-1185">Reference proteome</keyword>
<proteinExistence type="predicted"/>
<name>A0ABY3PQP0_9CYAN</name>